<keyword evidence="3" id="KW-1185">Reference proteome</keyword>
<reference evidence="3" key="1">
    <citation type="journal article" date="2019" name="Int. J. Syst. Evol. Microbiol.">
        <title>The Global Catalogue of Microorganisms (GCM) 10K type strain sequencing project: providing services to taxonomists for standard genome sequencing and annotation.</title>
        <authorList>
            <consortium name="The Broad Institute Genomics Platform"/>
            <consortium name="The Broad Institute Genome Sequencing Center for Infectious Disease"/>
            <person name="Wu L."/>
            <person name="Ma J."/>
        </authorList>
    </citation>
    <scope>NUCLEOTIDE SEQUENCE [LARGE SCALE GENOMIC DNA]</scope>
    <source>
        <strain evidence="3">JCM 16956</strain>
    </source>
</reference>
<evidence type="ECO:0000256" key="1">
    <source>
        <dbReference type="SAM" id="SignalP"/>
    </source>
</evidence>
<dbReference type="EMBL" id="BAABAJ010000003">
    <property type="protein sequence ID" value="GAA3903273.1"/>
    <property type="molecule type" value="Genomic_DNA"/>
</dbReference>
<name>A0ABP7LJQ9_9ACTN</name>
<comment type="caution">
    <text evidence="2">The sequence shown here is derived from an EMBL/GenBank/DDBJ whole genome shotgun (WGS) entry which is preliminary data.</text>
</comment>
<proteinExistence type="predicted"/>
<feature type="chain" id="PRO_5046769285" description="Peptidase inhibitor family I36" evidence="1">
    <location>
        <begin position="30"/>
        <end position="138"/>
    </location>
</feature>
<gene>
    <name evidence="2" type="ORF">GCM10022244_11870</name>
</gene>
<evidence type="ECO:0008006" key="4">
    <source>
        <dbReference type="Google" id="ProtNLM"/>
    </source>
</evidence>
<keyword evidence="1" id="KW-0732">Signal</keyword>
<evidence type="ECO:0000313" key="3">
    <source>
        <dbReference type="Proteomes" id="UP001501000"/>
    </source>
</evidence>
<dbReference type="Proteomes" id="UP001501000">
    <property type="component" value="Unassembled WGS sequence"/>
</dbReference>
<feature type="signal peptide" evidence="1">
    <location>
        <begin position="1"/>
        <end position="29"/>
    </location>
</feature>
<sequence length="138" mass="14553">MPIKRSLSGVLGAMTLALASVLATGPAQAAPSAAAPWTSPAPARTELLPPGAGVHCAPGNFCASVWDPSANRFRVFYFYNCTRYYLSNWNGWGEAKNSQTGGATATLYGSGGNVIRTYPADGNVYAVDWSPVYSLRNC</sequence>
<accession>A0ABP7LJQ9</accession>
<dbReference type="RefSeq" id="WP_345279194.1">
    <property type="nucleotide sequence ID" value="NZ_BAABAJ010000003.1"/>
</dbReference>
<evidence type="ECO:0000313" key="2">
    <source>
        <dbReference type="EMBL" id="GAA3903273.1"/>
    </source>
</evidence>
<organism evidence="2 3">
    <name type="scientific">Streptomyces gulbargensis</name>
    <dbReference type="NCBI Taxonomy" id="364901"/>
    <lineage>
        <taxon>Bacteria</taxon>
        <taxon>Bacillati</taxon>
        <taxon>Actinomycetota</taxon>
        <taxon>Actinomycetes</taxon>
        <taxon>Kitasatosporales</taxon>
        <taxon>Streptomycetaceae</taxon>
        <taxon>Streptomyces</taxon>
    </lineage>
</organism>
<protein>
    <recommendedName>
        <fullName evidence="4">Peptidase inhibitor family I36</fullName>
    </recommendedName>
</protein>